<gene>
    <name evidence="2" type="ORF">ASPWEDRAFT_27440</name>
</gene>
<feature type="region of interest" description="Disordered" evidence="1">
    <location>
        <begin position="1"/>
        <end position="80"/>
    </location>
</feature>
<feature type="compositionally biased region" description="Basic and acidic residues" evidence="1">
    <location>
        <begin position="319"/>
        <end position="343"/>
    </location>
</feature>
<sequence>MDHQSSSSTDSQYTELGDLLPSTDYGTSTSLSSLDVGPPVPPKSSPPLPPKPSPAVSPKDSYTGIESLRSSGLSLSPKTQKRISISGQIKQKYPLTVTDLTKADLKLLTAVLDLEDSPLFVKQRNGEAQEMVDERIKSAIETLPVHLQRSFLFRLLPNPHHRTAFVCNSHRNLNIYVIGHLFSLIKQEVTEHLRIMDMYADILEPEARNLVRALQAMQGMWWTPSSSHLMPPIGAAMFQSNKCEACMLTRVTTEPMFLRNLRVTLLSRTRTRSKHRVPRLLPFVDAAINSHKDDAYGLFISSSTMAYGMKAGRKSAVKAYKEERRRQHTRHLESLKSRLKEKSTQSIMVFMSTGGNENENQQSNQDEHQDQHQHPTDNSLDTECTARDSERDTVDDIISKYAAIKSTDSTPRTGRPTQIKELPNVSPLSVKKPIGSSIYSAMGAGKRHSVAGYFPPRENINWQDIIRQRSPLDKLADGVKDMLRERPASAGNAGDSEEFAEDYRHLLGPEEGQPGSHVSQGSWEDVSVKESGPGDTTWSLVCKTSKPPRVQRHKN</sequence>
<evidence type="ECO:0000313" key="2">
    <source>
        <dbReference type="EMBL" id="OJJ34748.1"/>
    </source>
</evidence>
<protein>
    <submittedName>
        <fullName evidence="2">Uncharacterized protein</fullName>
    </submittedName>
</protein>
<accession>A0A1L9RIQ0</accession>
<evidence type="ECO:0000313" key="3">
    <source>
        <dbReference type="Proteomes" id="UP000184383"/>
    </source>
</evidence>
<evidence type="ECO:0000256" key="1">
    <source>
        <dbReference type="SAM" id="MobiDB-lite"/>
    </source>
</evidence>
<feature type="region of interest" description="Disordered" evidence="1">
    <location>
        <begin position="487"/>
        <end position="555"/>
    </location>
</feature>
<feature type="compositionally biased region" description="Basic and acidic residues" evidence="1">
    <location>
        <begin position="365"/>
        <end position="375"/>
    </location>
</feature>
<dbReference type="AlphaFoldDB" id="A0A1L9RIQ0"/>
<dbReference type="STRING" id="1073089.A0A1L9RIQ0"/>
<feature type="region of interest" description="Disordered" evidence="1">
    <location>
        <begin position="318"/>
        <end position="391"/>
    </location>
</feature>
<feature type="region of interest" description="Disordered" evidence="1">
    <location>
        <begin position="405"/>
        <end position="431"/>
    </location>
</feature>
<feature type="compositionally biased region" description="Polar residues" evidence="1">
    <location>
        <begin position="68"/>
        <end position="80"/>
    </location>
</feature>
<name>A0A1L9RIQ0_ASPWE</name>
<reference evidence="3" key="1">
    <citation type="journal article" date="2017" name="Genome Biol.">
        <title>Comparative genomics reveals high biological diversity and specific adaptations in the industrially and medically important fungal genus Aspergillus.</title>
        <authorList>
            <person name="de Vries R.P."/>
            <person name="Riley R."/>
            <person name="Wiebenga A."/>
            <person name="Aguilar-Osorio G."/>
            <person name="Amillis S."/>
            <person name="Uchima C.A."/>
            <person name="Anderluh G."/>
            <person name="Asadollahi M."/>
            <person name="Askin M."/>
            <person name="Barry K."/>
            <person name="Battaglia E."/>
            <person name="Bayram O."/>
            <person name="Benocci T."/>
            <person name="Braus-Stromeyer S.A."/>
            <person name="Caldana C."/>
            <person name="Canovas D."/>
            <person name="Cerqueira G.C."/>
            <person name="Chen F."/>
            <person name="Chen W."/>
            <person name="Choi C."/>
            <person name="Clum A."/>
            <person name="Dos Santos R.A."/>
            <person name="Damasio A.R."/>
            <person name="Diallinas G."/>
            <person name="Emri T."/>
            <person name="Fekete E."/>
            <person name="Flipphi M."/>
            <person name="Freyberg S."/>
            <person name="Gallo A."/>
            <person name="Gournas C."/>
            <person name="Habgood R."/>
            <person name="Hainaut M."/>
            <person name="Harispe M.L."/>
            <person name="Henrissat B."/>
            <person name="Hilden K.S."/>
            <person name="Hope R."/>
            <person name="Hossain A."/>
            <person name="Karabika E."/>
            <person name="Karaffa L."/>
            <person name="Karanyi Z."/>
            <person name="Krasevec N."/>
            <person name="Kuo A."/>
            <person name="Kusch H."/>
            <person name="LaButti K."/>
            <person name="Lagendijk E.L."/>
            <person name="Lapidus A."/>
            <person name="Levasseur A."/>
            <person name="Lindquist E."/>
            <person name="Lipzen A."/>
            <person name="Logrieco A.F."/>
            <person name="MacCabe A."/>
            <person name="Maekelae M.R."/>
            <person name="Malavazi I."/>
            <person name="Melin P."/>
            <person name="Meyer V."/>
            <person name="Mielnichuk N."/>
            <person name="Miskei M."/>
            <person name="Molnar A.P."/>
            <person name="Mule G."/>
            <person name="Ngan C.Y."/>
            <person name="Orejas M."/>
            <person name="Orosz E."/>
            <person name="Ouedraogo J.P."/>
            <person name="Overkamp K.M."/>
            <person name="Park H.-S."/>
            <person name="Perrone G."/>
            <person name="Piumi F."/>
            <person name="Punt P.J."/>
            <person name="Ram A.F."/>
            <person name="Ramon A."/>
            <person name="Rauscher S."/>
            <person name="Record E."/>
            <person name="Riano-Pachon D.M."/>
            <person name="Robert V."/>
            <person name="Roehrig J."/>
            <person name="Ruller R."/>
            <person name="Salamov A."/>
            <person name="Salih N.S."/>
            <person name="Samson R.A."/>
            <person name="Sandor E."/>
            <person name="Sanguinetti M."/>
            <person name="Schuetze T."/>
            <person name="Sepcic K."/>
            <person name="Shelest E."/>
            <person name="Sherlock G."/>
            <person name="Sophianopoulou V."/>
            <person name="Squina F.M."/>
            <person name="Sun H."/>
            <person name="Susca A."/>
            <person name="Todd R.B."/>
            <person name="Tsang A."/>
            <person name="Unkles S.E."/>
            <person name="van de Wiele N."/>
            <person name="van Rossen-Uffink D."/>
            <person name="Oliveira J.V."/>
            <person name="Vesth T.C."/>
            <person name="Visser J."/>
            <person name="Yu J.-H."/>
            <person name="Zhou M."/>
            <person name="Andersen M.R."/>
            <person name="Archer D.B."/>
            <person name="Baker S.E."/>
            <person name="Benoit I."/>
            <person name="Brakhage A.A."/>
            <person name="Braus G.H."/>
            <person name="Fischer R."/>
            <person name="Frisvad J.C."/>
            <person name="Goldman G.H."/>
            <person name="Houbraken J."/>
            <person name="Oakley B."/>
            <person name="Pocsi I."/>
            <person name="Scazzocchio C."/>
            <person name="Seiboth B."/>
            <person name="vanKuyk P.A."/>
            <person name="Wortman J."/>
            <person name="Dyer P.S."/>
            <person name="Grigoriev I.V."/>
        </authorList>
    </citation>
    <scope>NUCLEOTIDE SEQUENCE [LARGE SCALE GENOMIC DNA]</scope>
    <source>
        <strain evidence="3">DTO 134E9</strain>
    </source>
</reference>
<organism evidence="2 3">
    <name type="scientific">Aspergillus wentii DTO 134E9</name>
    <dbReference type="NCBI Taxonomy" id="1073089"/>
    <lineage>
        <taxon>Eukaryota</taxon>
        <taxon>Fungi</taxon>
        <taxon>Dikarya</taxon>
        <taxon>Ascomycota</taxon>
        <taxon>Pezizomycotina</taxon>
        <taxon>Eurotiomycetes</taxon>
        <taxon>Eurotiomycetidae</taxon>
        <taxon>Eurotiales</taxon>
        <taxon>Aspergillaceae</taxon>
        <taxon>Aspergillus</taxon>
        <taxon>Aspergillus subgen. Cremei</taxon>
    </lineage>
</organism>
<dbReference type="RefSeq" id="XP_040688424.1">
    <property type="nucleotide sequence ID" value="XM_040832997.1"/>
</dbReference>
<proteinExistence type="predicted"/>
<dbReference type="VEuPathDB" id="FungiDB:ASPWEDRAFT_27440"/>
<dbReference type="OrthoDB" id="3786931at2759"/>
<keyword evidence="3" id="KW-1185">Reference proteome</keyword>
<feature type="compositionally biased region" description="Polar residues" evidence="1">
    <location>
        <begin position="24"/>
        <end position="33"/>
    </location>
</feature>
<dbReference type="Proteomes" id="UP000184383">
    <property type="component" value="Unassembled WGS sequence"/>
</dbReference>
<feature type="compositionally biased region" description="Pro residues" evidence="1">
    <location>
        <begin position="38"/>
        <end position="55"/>
    </location>
</feature>
<feature type="compositionally biased region" description="Polar residues" evidence="1">
    <location>
        <begin position="1"/>
        <end position="14"/>
    </location>
</feature>
<dbReference type="GeneID" id="63748845"/>
<feature type="compositionally biased region" description="Polar residues" evidence="1">
    <location>
        <begin position="406"/>
        <end position="416"/>
    </location>
</feature>
<dbReference type="EMBL" id="KV878212">
    <property type="protein sequence ID" value="OJJ34748.1"/>
    <property type="molecule type" value="Genomic_DNA"/>
</dbReference>